<keyword evidence="13" id="KW-1185">Reference proteome</keyword>
<dbReference type="PROSITE" id="PS50262">
    <property type="entry name" value="G_PROTEIN_RECEP_F1_2"/>
    <property type="match status" value="1"/>
</dbReference>
<dbReference type="AlphaFoldDB" id="A0A913YZR7"/>
<feature type="domain" description="G-protein coupled receptors family 1 profile" evidence="11">
    <location>
        <begin position="42"/>
        <end position="298"/>
    </location>
</feature>
<evidence type="ECO:0000313" key="12">
    <source>
        <dbReference type="EnsemblMetazoa" id="XP_038045068.1"/>
    </source>
</evidence>
<keyword evidence="2" id="KW-1003">Cell membrane</keyword>
<evidence type="ECO:0000256" key="1">
    <source>
        <dbReference type="ARBA" id="ARBA00004651"/>
    </source>
</evidence>
<keyword evidence="8 9" id="KW-0807">Transducer</keyword>
<proteinExistence type="inferred from homology"/>
<dbReference type="PROSITE" id="PS00237">
    <property type="entry name" value="G_PROTEIN_RECEP_F1_1"/>
    <property type="match status" value="1"/>
</dbReference>
<evidence type="ECO:0000256" key="7">
    <source>
        <dbReference type="ARBA" id="ARBA00023170"/>
    </source>
</evidence>
<keyword evidence="3 9" id="KW-0812">Transmembrane</keyword>
<dbReference type="Gene3D" id="1.20.1070.10">
    <property type="entry name" value="Rhodopsin 7-helix transmembrane proteins"/>
    <property type="match status" value="1"/>
</dbReference>
<comment type="similarity">
    <text evidence="9">Belongs to the G-protein coupled receptor 1 family.</text>
</comment>
<keyword evidence="7 9" id="KW-0675">Receptor</keyword>
<dbReference type="GO" id="GO:0005886">
    <property type="term" value="C:plasma membrane"/>
    <property type="evidence" value="ECO:0007669"/>
    <property type="project" value="UniProtKB-SubCell"/>
</dbReference>
<reference evidence="12" key="1">
    <citation type="submission" date="2022-11" db="UniProtKB">
        <authorList>
            <consortium name="EnsemblMetazoa"/>
        </authorList>
    </citation>
    <scope>IDENTIFICATION</scope>
</reference>
<dbReference type="EnsemblMetazoa" id="XM_038189140.1">
    <property type="protein sequence ID" value="XP_038045068.1"/>
    <property type="gene ID" value="LOC119719640"/>
</dbReference>
<dbReference type="InterPro" id="IPR000276">
    <property type="entry name" value="GPCR_Rhodpsn"/>
</dbReference>
<evidence type="ECO:0000259" key="11">
    <source>
        <dbReference type="PROSITE" id="PS50262"/>
    </source>
</evidence>
<evidence type="ECO:0000256" key="6">
    <source>
        <dbReference type="ARBA" id="ARBA00023136"/>
    </source>
</evidence>
<feature type="transmembrane region" description="Helical" evidence="10">
    <location>
        <begin position="145"/>
        <end position="165"/>
    </location>
</feature>
<keyword evidence="4 10" id="KW-1133">Transmembrane helix</keyword>
<organism evidence="12 13">
    <name type="scientific">Patiria miniata</name>
    <name type="common">Bat star</name>
    <name type="synonym">Asterina miniata</name>
    <dbReference type="NCBI Taxonomy" id="46514"/>
    <lineage>
        <taxon>Eukaryota</taxon>
        <taxon>Metazoa</taxon>
        <taxon>Echinodermata</taxon>
        <taxon>Eleutherozoa</taxon>
        <taxon>Asterozoa</taxon>
        <taxon>Asteroidea</taxon>
        <taxon>Valvatacea</taxon>
        <taxon>Valvatida</taxon>
        <taxon>Asterinidae</taxon>
        <taxon>Patiria</taxon>
    </lineage>
</organism>
<dbReference type="CDD" id="cd00637">
    <property type="entry name" value="7tm_classA_rhodopsin-like"/>
    <property type="match status" value="1"/>
</dbReference>
<name>A0A913YZR7_PATMI</name>
<feature type="transmembrane region" description="Helical" evidence="10">
    <location>
        <begin position="251"/>
        <end position="273"/>
    </location>
</feature>
<evidence type="ECO:0000256" key="3">
    <source>
        <dbReference type="ARBA" id="ARBA00022692"/>
    </source>
</evidence>
<evidence type="ECO:0000313" key="13">
    <source>
        <dbReference type="Proteomes" id="UP000887568"/>
    </source>
</evidence>
<dbReference type="PANTHER" id="PTHR24228">
    <property type="entry name" value="B2 BRADYKININ RECEPTOR/ANGIOTENSIN II RECEPTOR"/>
    <property type="match status" value="1"/>
</dbReference>
<dbReference type="SUPFAM" id="SSF81321">
    <property type="entry name" value="Family A G protein-coupled receptor-like"/>
    <property type="match status" value="1"/>
</dbReference>
<dbReference type="PANTHER" id="PTHR24228:SF72">
    <property type="entry name" value="G-PROTEIN COUPLED RECEPTORS FAMILY 1 PROFILE DOMAIN-CONTAINING PROTEIN"/>
    <property type="match status" value="1"/>
</dbReference>
<feature type="transmembrane region" description="Helical" evidence="10">
    <location>
        <begin position="62"/>
        <end position="82"/>
    </location>
</feature>
<dbReference type="InterPro" id="IPR017452">
    <property type="entry name" value="GPCR_Rhodpsn_7TM"/>
</dbReference>
<dbReference type="GO" id="GO:0004930">
    <property type="term" value="F:G protein-coupled receptor activity"/>
    <property type="evidence" value="ECO:0007669"/>
    <property type="project" value="UniProtKB-KW"/>
</dbReference>
<dbReference type="RefSeq" id="XP_038045068.1">
    <property type="nucleotide sequence ID" value="XM_038189140.1"/>
</dbReference>
<protein>
    <recommendedName>
        <fullName evidence="11">G-protein coupled receptors family 1 profile domain-containing protein</fullName>
    </recommendedName>
</protein>
<keyword evidence="6 10" id="KW-0472">Membrane</keyword>
<dbReference type="GeneID" id="119719640"/>
<evidence type="ECO:0000256" key="2">
    <source>
        <dbReference type="ARBA" id="ARBA00022475"/>
    </source>
</evidence>
<feature type="transmembrane region" description="Helical" evidence="10">
    <location>
        <begin position="102"/>
        <end position="124"/>
    </location>
</feature>
<dbReference type="OrthoDB" id="10055255at2759"/>
<feature type="transmembrane region" description="Helical" evidence="10">
    <location>
        <begin position="199"/>
        <end position="219"/>
    </location>
</feature>
<dbReference type="Pfam" id="PF00001">
    <property type="entry name" value="7tm_1"/>
    <property type="match status" value="1"/>
</dbReference>
<sequence>MNNTTSSPVVEGEPEILVFEHFYERQIFVAIVITVVILGTVGNSLVIIAVGLSKKLQTVTNVFVVNLAVADVLTCLFLPWQAVAVLGGDEWLIPRAPWVCTAAAFVILVTIGCSMNNLALIAINRWVAITKSRFTTRRIYTARKLALMVIFSWAIPLGCALTPVLTDFGEMGYEKLSKSCTWVRSNPYTRTHRLLTAGIYYLTQLITITICYIFIFCYVRKTSQETMAATGRNRATRKRISRRQLNVTKNLLYVVLAFLLCFTPAAVSLMLSSESTYKLVPWFAVVLYSNSSINPIIYATSHPVFKVVIRHLIRFRPIPQNDPSLRASTVYTISTSSNRECPEYEENRM</sequence>
<accession>A0A913YZR7</accession>
<evidence type="ECO:0000256" key="9">
    <source>
        <dbReference type="RuleBase" id="RU000688"/>
    </source>
</evidence>
<evidence type="ECO:0000256" key="5">
    <source>
        <dbReference type="ARBA" id="ARBA00023040"/>
    </source>
</evidence>
<evidence type="ECO:0000256" key="8">
    <source>
        <dbReference type="ARBA" id="ARBA00023224"/>
    </source>
</evidence>
<feature type="transmembrane region" description="Helical" evidence="10">
    <location>
        <begin position="27"/>
        <end position="50"/>
    </location>
</feature>
<keyword evidence="5 9" id="KW-0297">G-protein coupled receptor</keyword>
<feature type="transmembrane region" description="Helical" evidence="10">
    <location>
        <begin position="279"/>
        <end position="300"/>
    </location>
</feature>
<dbReference type="OMA" id="ATVYGYM"/>
<dbReference type="Proteomes" id="UP000887568">
    <property type="component" value="Unplaced"/>
</dbReference>
<evidence type="ECO:0000256" key="10">
    <source>
        <dbReference type="SAM" id="Phobius"/>
    </source>
</evidence>
<dbReference type="PRINTS" id="PR00237">
    <property type="entry name" value="GPCRRHODOPSN"/>
</dbReference>
<comment type="subcellular location">
    <subcellularLocation>
        <location evidence="1">Cell membrane</location>
        <topology evidence="1">Multi-pass membrane protein</topology>
    </subcellularLocation>
</comment>
<evidence type="ECO:0000256" key="4">
    <source>
        <dbReference type="ARBA" id="ARBA00022989"/>
    </source>
</evidence>